<organism evidence="1 2">
    <name type="scientific">Nocardia tenerifensis</name>
    <dbReference type="NCBI Taxonomy" id="228006"/>
    <lineage>
        <taxon>Bacteria</taxon>
        <taxon>Bacillati</taxon>
        <taxon>Actinomycetota</taxon>
        <taxon>Actinomycetes</taxon>
        <taxon>Mycobacteriales</taxon>
        <taxon>Nocardiaceae</taxon>
        <taxon>Nocardia</taxon>
    </lineage>
</organism>
<accession>A0A318JR07</accession>
<keyword evidence="2" id="KW-1185">Reference proteome</keyword>
<dbReference type="AlphaFoldDB" id="A0A318JR07"/>
<evidence type="ECO:0000313" key="2">
    <source>
        <dbReference type="Proteomes" id="UP000247569"/>
    </source>
</evidence>
<reference evidence="1 2" key="1">
    <citation type="submission" date="2018-05" db="EMBL/GenBank/DDBJ databases">
        <title>Genomic Encyclopedia of Type Strains, Phase IV (KMG-IV): sequencing the most valuable type-strain genomes for metagenomic binning, comparative biology and taxonomic classification.</title>
        <authorList>
            <person name="Goeker M."/>
        </authorList>
    </citation>
    <scope>NUCLEOTIDE SEQUENCE [LARGE SCALE GENOMIC DNA]</scope>
    <source>
        <strain evidence="1 2">DSM 44704</strain>
    </source>
</reference>
<dbReference type="SUPFAM" id="SSF54427">
    <property type="entry name" value="NTF2-like"/>
    <property type="match status" value="1"/>
</dbReference>
<name>A0A318JR07_9NOCA</name>
<evidence type="ECO:0008006" key="3">
    <source>
        <dbReference type="Google" id="ProtNLM"/>
    </source>
</evidence>
<proteinExistence type="predicted"/>
<gene>
    <name evidence="1" type="ORF">DFR70_11999</name>
</gene>
<sequence length="49" mass="5258">MKDTAGQGQTIEFPAIDIQHAGPDGRIVEDWHLEDNLTFAQQAGLHAGG</sequence>
<comment type="caution">
    <text evidence="1">The sequence shown here is derived from an EMBL/GenBank/DDBJ whole genome shotgun (WGS) entry which is preliminary data.</text>
</comment>
<dbReference type="Proteomes" id="UP000247569">
    <property type="component" value="Unassembled WGS sequence"/>
</dbReference>
<dbReference type="EMBL" id="QJKF01000019">
    <property type="protein sequence ID" value="PXX56547.1"/>
    <property type="molecule type" value="Genomic_DNA"/>
</dbReference>
<evidence type="ECO:0000313" key="1">
    <source>
        <dbReference type="EMBL" id="PXX56547.1"/>
    </source>
</evidence>
<dbReference type="Gene3D" id="3.10.450.50">
    <property type="match status" value="1"/>
</dbReference>
<protein>
    <recommendedName>
        <fullName evidence="3">SnoaL-like polyketide cyclase</fullName>
    </recommendedName>
</protein>
<dbReference type="InterPro" id="IPR032710">
    <property type="entry name" value="NTF2-like_dom_sf"/>
</dbReference>